<dbReference type="SUPFAM" id="SSF46689">
    <property type="entry name" value="Homeodomain-like"/>
    <property type="match status" value="2"/>
</dbReference>
<dbReference type="InterPro" id="IPR007526">
    <property type="entry name" value="SWIRM"/>
</dbReference>
<dbReference type="PANTHER" id="PTHR15381">
    <property type="entry name" value="CHONDROITIN SULFATE PROTEOGLYCAN 5 -RELATED"/>
    <property type="match status" value="1"/>
</dbReference>
<dbReference type="PROSITE" id="PS50090">
    <property type="entry name" value="MYB_LIKE"/>
    <property type="match status" value="1"/>
</dbReference>
<keyword evidence="12" id="KW-1185">Reference proteome</keyword>
<dbReference type="PROSITE" id="PS50934">
    <property type="entry name" value="SWIRM"/>
    <property type="match status" value="1"/>
</dbReference>
<evidence type="ECO:0000256" key="6">
    <source>
        <dbReference type="ARBA" id="ARBA00049655"/>
    </source>
</evidence>
<feature type="region of interest" description="Disordered" evidence="7">
    <location>
        <begin position="374"/>
        <end position="398"/>
    </location>
</feature>
<dbReference type="GO" id="GO:0016514">
    <property type="term" value="C:SWI/SNF complex"/>
    <property type="evidence" value="ECO:0007669"/>
    <property type="project" value="UniProtKB-ARBA"/>
</dbReference>
<reference evidence="11 12" key="1">
    <citation type="journal article" date="2023" name="Elife">
        <title>Identification of key yeast species and microbe-microbe interactions impacting larval growth of Drosophila in the wild.</title>
        <authorList>
            <person name="Mure A."/>
            <person name="Sugiura Y."/>
            <person name="Maeda R."/>
            <person name="Honda K."/>
            <person name="Sakurai N."/>
            <person name="Takahashi Y."/>
            <person name="Watada M."/>
            <person name="Katoh T."/>
            <person name="Gotoh A."/>
            <person name="Gotoh Y."/>
            <person name="Taniguchi I."/>
            <person name="Nakamura K."/>
            <person name="Hayashi T."/>
            <person name="Katayama T."/>
            <person name="Uemura T."/>
            <person name="Hattori Y."/>
        </authorList>
    </citation>
    <scope>NUCLEOTIDE SEQUENCE [LARGE SCALE GENOMIC DNA]</scope>
    <source>
        <strain evidence="11 12">SB-73</strain>
    </source>
</reference>
<proteinExistence type="inferred from homology"/>
<dbReference type="AlphaFoldDB" id="A0AAV5RPN1"/>
<dbReference type="EMBL" id="BTGC01000008">
    <property type="protein sequence ID" value="GMM52489.1"/>
    <property type="molecule type" value="Genomic_DNA"/>
</dbReference>
<feature type="compositionally biased region" description="Polar residues" evidence="7">
    <location>
        <begin position="143"/>
        <end position="152"/>
    </location>
</feature>
<feature type="domain" description="SANT" evidence="10">
    <location>
        <begin position="296"/>
        <end position="347"/>
    </location>
</feature>
<keyword evidence="5" id="KW-0539">Nucleus</keyword>
<dbReference type="InterPro" id="IPR017884">
    <property type="entry name" value="SANT_dom"/>
</dbReference>
<dbReference type="InterPro" id="IPR001005">
    <property type="entry name" value="SANT/Myb"/>
</dbReference>
<feature type="region of interest" description="Disordered" evidence="7">
    <location>
        <begin position="141"/>
        <end position="208"/>
    </location>
</feature>
<dbReference type="InterPro" id="IPR032451">
    <property type="entry name" value="SMARCC_C"/>
</dbReference>
<dbReference type="PROSITE" id="PS51293">
    <property type="entry name" value="SANT"/>
    <property type="match status" value="1"/>
</dbReference>
<comment type="similarity">
    <text evidence="6">Belongs to the SMARCC family.</text>
</comment>
<evidence type="ECO:0000256" key="3">
    <source>
        <dbReference type="ARBA" id="ARBA00023015"/>
    </source>
</evidence>
<dbReference type="CDD" id="cd00167">
    <property type="entry name" value="SANT"/>
    <property type="match status" value="1"/>
</dbReference>
<dbReference type="FunFam" id="1.10.10.60:FF:000014">
    <property type="entry name" value="SWI/SNF complex subunit SMARCC2 isoform C"/>
    <property type="match status" value="1"/>
</dbReference>
<dbReference type="FunFam" id="1.10.10.10:FF:000020">
    <property type="entry name" value="SWI/SNF complex subunit SMARCC2 isoform c"/>
    <property type="match status" value="1"/>
</dbReference>
<gene>
    <name evidence="11" type="ORF">DASB73_034520</name>
</gene>
<feature type="compositionally biased region" description="Basic and acidic residues" evidence="7">
    <location>
        <begin position="154"/>
        <end position="180"/>
    </location>
</feature>
<protein>
    <submittedName>
        <fullName evidence="11">Rsc8 protein</fullName>
    </submittedName>
</protein>
<evidence type="ECO:0000313" key="11">
    <source>
        <dbReference type="EMBL" id="GMM52489.1"/>
    </source>
</evidence>
<dbReference type="Gene3D" id="1.10.10.10">
    <property type="entry name" value="Winged helix-like DNA-binding domain superfamily/Winged helix DNA-binding domain"/>
    <property type="match status" value="1"/>
</dbReference>
<evidence type="ECO:0000313" key="12">
    <source>
        <dbReference type="Proteomes" id="UP001362899"/>
    </source>
</evidence>
<dbReference type="Pfam" id="PF16495">
    <property type="entry name" value="SWIRM-assoc_1"/>
    <property type="match status" value="1"/>
</dbReference>
<dbReference type="SMART" id="SM00717">
    <property type="entry name" value="SANT"/>
    <property type="match status" value="1"/>
</dbReference>
<dbReference type="InterPro" id="IPR036388">
    <property type="entry name" value="WH-like_DNA-bd_sf"/>
</dbReference>
<feature type="domain" description="Myb-like" evidence="8">
    <location>
        <begin position="293"/>
        <end position="343"/>
    </location>
</feature>
<comment type="subcellular location">
    <subcellularLocation>
        <location evidence="1">Nucleus</location>
    </subcellularLocation>
</comment>
<keyword evidence="4" id="KW-0804">Transcription</keyword>
<sequence length="532" mass="60417">MNTALATQQFRVIVPSYAQWFDRDKISDIERSGLPEFFSGKVRTKTPEVYREIRDFMVDTYRLNPTEYLTLTACRRNLASDVGTLIRVHQFLEHWGIINYQIDPETRPSILGPQYTGHFQITLDAPQGLKPAPVPEAVEDATKPSTLNSDNQEQNEKESLETKDNETDTGKESKESKETSENTGNETSTETGSENSNSKVVKKEAEEVKSSPSLVIRRSVYDTSSDAMALMEEHQRRFQALTTRQYNCFTTNDDVTKLRFHNLQSKQVVSATALKQGLFPANYTAADYIKLEQSQLDLGTWSNTELLLLLEGIEMFDNDWDQIAYHVGTRSRESCLAKFLQLPIEDTYLEPPKPLNAQPETGVLEKIKQILEPVNTQDSQDSKDSQDSDLTKPNPFNDRLAPRIEAAQRQNLDEQHTALYKLVELELQKLQLKSQKFGQLEQVLDAQRRHLETERQELVVDRLALNTQAAKVCALLRRASETSGEEAVHLAQQAQELAQQTPRLAANHQADETEVVEPVSVVQPLTYKFWSA</sequence>
<dbReference type="InterPro" id="IPR009057">
    <property type="entry name" value="Homeodomain-like_sf"/>
</dbReference>
<evidence type="ECO:0000259" key="8">
    <source>
        <dbReference type="PROSITE" id="PS50090"/>
    </source>
</evidence>
<keyword evidence="3" id="KW-0805">Transcription regulation</keyword>
<feature type="compositionally biased region" description="Basic and acidic residues" evidence="7">
    <location>
        <begin position="380"/>
        <end position="390"/>
    </location>
</feature>
<dbReference type="GO" id="GO:0048858">
    <property type="term" value="P:cell projection morphogenesis"/>
    <property type="evidence" value="ECO:0007669"/>
    <property type="project" value="TreeGrafter"/>
</dbReference>
<name>A0AAV5RPN1_STABA</name>
<dbReference type="GO" id="GO:0006355">
    <property type="term" value="P:regulation of DNA-templated transcription"/>
    <property type="evidence" value="ECO:0007669"/>
    <property type="project" value="UniProtKB-ARBA"/>
</dbReference>
<dbReference type="Proteomes" id="UP001362899">
    <property type="component" value="Unassembled WGS sequence"/>
</dbReference>
<accession>A0AAV5RPN1</accession>
<dbReference type="PANTHER" id="PTHR15381:SF1">
    <property type="entry name" value="CHONDROITIN SULFATE PROTEOGLYCAN 5"/>
    <property type="match status" value="1"/>
</dbReference>
<dbReference type="GO" id="GO:0006338">
    <property type="term" value="P:chromatin remodeling"/>
    <property type="evidence" value="ECO:0007669"/>
    <property type="project" value="UniProtKB-ARBA"/>
</dbReference>
<dbReference type="Pfam" id="PF04433">
    <property type="entry name" value="SWIRM"/>
    <property type="match status" value="1"/>
</dbReference>
<evidence type="ECO:0000256" key="2">
    <source>
        <dbReference type="ARBA" id="ARBA00022853"/>
    </source>
</evidence>
<feature type="domain" description="SWIRM" evidence="9">
    <location>
        <begin position="12"/>
        <end position="109"/>
    </location>
</feature>
<comment type="caution">
    <text evidence="11">The sequence shown here is derived from an EMBL/GenBank/DDBJ whole genome shotgun (WGS) entry which is preliminary data.</text>
</comment>
<evidence type="ECO:0000256" key="4">
    <source>
        <dbReference type="ARBA" id="ARBA00023163"/>
    </source>
</evidence>
<evidence type="ECO:0000259" key="9">
    <source>
        <dbReference type="PROSITE" id="PS50934"/>
    </source>
</evidence>
<organism evidence="11 12">
    <name type="scientific">Starmerella bacillaris</name>
    <name type="common">Yeast</name>
    <name type="synonym">Candida zemplinina</name>
    <dbReference type="NCBI Taxonomy" id="1247836"/>
    <lineage>
        <taxon>Eukaryota</taxon>
        <taxon>Fungi</taxon>
        <taxon>Dikarya</taxon>
        <taxon>Ascomycota</taxon>
        <taxon>Saccharomycotina</taxon>
        <taxon>Dipodascomycetes</taxon>
        <taxon>Dipodascales</taxon>
        <taxon>Trichomonascaceae</taxon>
        <taxon>Starmerella</taxon>
    </lineage>
</organism>
<dbReference type="Pfam" id="PF00249">
    <property type="entry name" value="Myb_DNA-binding"/>
    <property type="match status" value="1"/>
</dbReference>
<evidence type="ECO:0000256" key="7">
    <source>
        <dbReference type="SAM" id="MobiDB-lite"/>
    </source>
</evidence>
<dbReference type="Gene3D" id="1.10.10.60">
    <property type="entry name" value="Homeodomain-like"/>
    <property type="match status" value="1"/>
</dbReference>
<feature type="compositionally biased region" description="Low complexity" evidence="7">
    <location>
        <begin position="181"/>
        <end position="199"/>
    </location>
</feature>
<evidence type="ECO:0000256" key="1">
    <source>
        <dbReference type="ARBA" id="ARBA00004123"/>
    </source>
</evidence>
<evidence type="ECO:0000256" key="5">
    <source>
        <dbReference type="ARBA" id="ARBA00023242"/>
    </source>
</evidence>
<keyword evidence="2" id="KW-0156">Chromatin regulator</keyword>
<evidence type="ECO:0000259" key="10">
    <source>
        <dbReference type="PROSITE" id="PS51293"/>
    </source>
</evidence>